<organism evidence="2 3">
    <name type="scientific">Planktothrix pseudagardhii</name>
    <dbReference type="NCBI Taxonomy" id="132604"/>
    <lineage>
        <taxon>Bacteria</taxon>
        <taxon>Bacillati</taxon>
        <taxon>Cyanobacteriota</taxon>
        <taxon>Cyanophyceae</taxon>
        <taxon>Oscillatoriophycideae</taxon>
        <taxon>Oscillatoriales</taxon>
        <taxon>Microcoleaceae</taxon>
        <taxon>Planktothrix</taxon>
    </lineage>
</organism>
<dbReference type="EC" id="3.4.22.-" evidence="2"/>
<dbReference type="Pfam" id="PF00656">
    <property type="entry name" value="Peptidase_C14"/>
    <property type="match status" value="1"/>
</dbReference>
<dbReference type="InterPro" id="IPR050452">
    <property type="entry name" value="Metacaspase"/>
</dbReference>
<name>A0A9W4D6Q7_9CYAN</name>
<evidence type="ECO:0000259" key="1">
    <source>
        <dbReference type="Pfam" id="PF00656"/>
    </source>
</evidence>
<protein>
    <submittedName>
        <fullName evidence="2">Metacaspase-1A</fullName>
        <ecNumber evidence="2">3.4.22.-</ecNumber>
    </submittedName>
</protein>
<feature type="domain" description="Peptidase C14 caspase" evidence="1">
    <location>
        <begin position="12"/>
        <end position="295"/>
    </location>
</feature>
<keyword evidence="3" id="KW-1185">Reference proteome</keyword>
<proteinExistence type="predicted"/>
<dbReference type="PANTHER" id="PTHR48104">
    <property type="entry name" value="METACASPASE-4"/>
    <property type="match status" value="1"/>
</dbReference>
<evidence type="ECO:0000313" key="2">
    <source>
        <dbReference type="EMBL" id="CAD5954396.1"/>
    </source>
</evidence>
<dbReference type="GO" id="GO:0005737">
    <property type="term" value="C:cytoplasm"/>
    <property type="evidence" value="ECO:0007669"/>
    <property type="project" value="TreeGrafter"/>
</dbReference>
<dbReference type="Proteomes" id="UP001153719">
    <property type="component" value="Chromosome"/>
</dbReference>
<evidence type="ECO:0000313" key="3">
    <source>
        <dbReference type="Proteomes" id="UP001153719"/>
    </source>
</evidence>
<dbReference type="PANTHER" id="PTHR48104:SF30">
    <property type="entry name" value="METACASPASE-1"/>
    <property type="match status" value="1"/>
</dbReference>
<dbReference type="EMBL" id="LR882967">
    <property type="protein sequence ID" value="CAD5954396.1"/>
    <property type="molecule type" value="Genomic_DNA"/>
</dbReference>
<gene>
    <name evidence="2" type="primary">casA</name>
    <name evidence="2" type="ORF">NO713_02784</name>
</gene>
<dbReference type="GO" id="GO:0004197">
    <property type="term" value="F:cysteine-type endopeptidase activity"/>
    <property type="evidence" value="ECO:0007669"/>
    <property type="project" value="InterPro"/>
</dbReference>
<sequence length="697" mass="77663">MSNLSEKKAKFYALLIGIDGYTPNQMYKNLKGCVRDINLVGDYFLKTLNIPSEQIVKLISPNPEISDLSVTSDLLPTYENIVGKFHAITKLAQPGEQVCIYYSGHGGRAKTIYPELKGTDQPDEGIVPMDIGDQEGRYLRDVELATLLKRMTDKGLVVTVILDSCHSGGATRGDDIAIRSPGEIDIASRSAESVVGTREQLIHNWRMLTETTPTGTTTGRWFPQHRDYVLLAACRPSESAYEYAVSGKERHGALTYWLIDTLTSAPSSLTYKTLHDRVSAKIQSKFPSQMPMLSGESDRFVFGVERGSLQYAVNVLEVVEENSEPKQVRLDAGMVNGLSAGARFAIYPYGVTDFTQKKEQLAIVEIATVGASDAWANVVEVLLSDKKIDQGSQAVMLSVPVNLVRGVRLFKKAVGEKDNQLPQAIKDQEEDALKAVEVALADNGWLKLADTQEKEDYLVAVNRQGEYEICVGTPLENLTPALKIEDAEAPKKVVQRLVHLAKYQAIQALSNQFSDLTSKLEVELLTQSNWRPGMVKEPKPFPDPTHLVVKSDETTFLRIKNISSQVLNIAVLDIEPTWGVSRLKLENELKIYYPFNSNQEILLPLNFKVPNTEKYNQAKETLKVFATLKQNDFRWLELPPLDKEIEPRDGLSRDDNPLGKLLTALGAEIPELTRAAVPIFDPSQEWTTKEIQITVTR</sequence>
<accession>A0A9W4D6Q7</accession>
<dbReference type="KEGG" id="ppsu:NO713_02784"/>
<dbReference type="AlphaFoldDB" id="A0A9W4D6Q7"/>
<dbReference type="Gene3D" id="3.40.50.1460">
    <property type="match status" value="1"/>
</dbReference>
<dbReference type="InterPro" id="IPR011600">
    <property type="entry name" value="Pept_C14_caspase"/>
</dbReference>
<reference evidence="2" key="1">
    <citation type="submission" date="2020-09" db="EMBL/GenBank/DDBJ databases">
        <authorList>
            <person name="Blom J."/>
        </authorList>
    </citation>
    <scope>NUCLEOTIDE SEQUENCE</scope>
    <source>
        <strain evidence="2">No.713</strain>
    </source>
</reference>
<dbReference type="GO" id="GO:0006508">
    <property type="term" value="P:proteolysis"/>
    <property type="evidence" value="ECO:0007669"/>
    <property type="project" value="InterPro"/>
</dbReference>
<dbReference type="RefSeq" id="WP_254173984.1">
    <property type="nucleotide sequence ID" value="NZ_LR882967.1"/>
</dbReference>
<keyword evidence="2" id="KW-0378">Hydrolase</keyword>